<dbReference type="RefSeq" id="WP_074642054.1">
    <property type="nucleotide sequence ID" value="NZ_FOFU01000003.1"/>
</dbReference>
<reference evidence="4 5" key="1">
    <citation type="submission" date="2016-10" db="EMBL/GenBank/DDBJ databases">
        <authorList>
            <person name="de Groot N.N."/>
        </authorList>
    </citation>
    <scope>NUCLEOTIDE SEQUENCE [LARGE SCALE GENOMIC DNA]</scope>
    <source>
        <strain evidence="4 5">B25</strain>
    </source>
</reference>
<keyword evidence="1 4" id="KW-0238">DNA-binding</keyword>
<dbReference type="Pfam" id="PF01381">
    <property type="entry name" value="HTH_3"/>
    <property type="match status" value="1"/>
</dbReference>
<evidence type="ECO:0000256" key="2">
    <source>
        <dbReference type="SAM" id="Coils"/>
    </source>
</evidence>
<dbReference type="Gene3D" id="1.10.260.40">
    <property type="entry name" value="lambda repressor-like DNA-binding domains"/>
    <property type="match status" value="1"/>
</dbReference>
<evidence type="ECO:0000256" key="1">
    <source>
        <dbReference type="ARBA" id="ARBA00023125"/>
    </source>
</evidence>
<keyword evidence="2" id="KW-0175">Coiled coil</keyword>
<accession>A0A1H9E679</accession>
<dbReference type="Proteomes" id="UP000182360">
    <property type="component" value="Unassembled WGS sequence"/>
</dbReference>
<organism evidence="4 5">
    <name type="scientific">Treponema bryantii</name>
    <dbReference type="NCBI Taxonomy" id="163"/>
    <lineage>
        <taxon>Bacteria</taxon>
        <taxon>Pseudomonadati</taxon>
        <taxon>Spirochaetota</taxon>
        <taxon>Spirochaetia</taxon>
        <taxon>Spirochaetales</taxon>
        <taxon>Treponemataceae</taxon>
        <taxon>Treponema</taxon>
    </lineage>
</organism>
<dbReference type="InterPro" id="IPR001387">
    <property type="entry name" value="Cro/C1-type_HTH"/>
</dbReference>
<evidence type="ECO:0000259" key="3">
    <source>
        <dbReference type="PROSITE" id="PS50943"/>
    </source>
</evidence>
<dbReference type="EMBL" id="FOFU01000003">
    <property type="protein sequence ID" value="SEQ21240.1"/>
    <property type="molecule type" value="Genomic_DNA"/>
</dbReference>
<name>A0A1H9E679_9SPIR</name>
<evidence type="ECO:0000313" key="5">
    <source>
        <dbReference type="Proteomes" id="UP000182360"/>
    </source>
</evidence>
<feature type="domain" description="HTH cro/C1-type" evidence="3">
    <location>
        <begin position="9"/>
        <end position="63"/>
    </location>
</feature>
<proteinExistence type="predicted"/>
<dbReference type="GO" id="GO:0003677">
    <property type="term" value="F:DNA binding"/>
    <property type="evidence" value="ECO:0007669"/>
    <property type="project" value="UniProtKB-KW"/>
</dbReference>
<dbReference type="PROSITE" id="PS50943">
    <property type="entry name" value="HTH_CROC1"/>
    <property type="match status" value="1"/>
</dbReference>
<evidence type="ECO:0000313" key="4">
    <source>
        <dbReference type="EMBL" id="SEQ21240.1"/>
    </source>
</evidence>
<protein>
    <submittedName>
        <fullName evidence="4">DNA-binding transcriptional regulator, XRE-family HTH domain</fullName>
    </submittedName>
</protein>
<keyword evidence="5" id="KW-1185">Reference proteome</keyword>
<dbReference type="CDD" id="cd00093">
    <property type="entry name" value="HTH_XRE"/>
    <property type="match status" value="1"/>
</dbReference>
<dbReference type="InterPro" id="IPR010982">
    <property type="entry name" value="Lambda_DNA-bd_dom_sf"/>
</dbReference>
<dbReference type="PANTHER" id="PTHR46558">
    <property type="entry name" value="TRACRIPTIONAL REGULATORY PROTEIN-RELATED-RELATED"/>
    <property type="match status" value="1"/>
</dbReference>
<feature type="coiled-coil region" evidence="2">
    <location>
        <begin position="341"/>
        <end position="368"/>
    </location>
</feature>
<dbReference type="SMART" id="SM00530">
    <property type="entry name" value="HTH_XRE"/>
    <property type="match status" value="1"/>
</dbReference>
<dbReference type="AlphaFoldDB" id="A0A1H9E679"/>
<dbReference type="PANTHER" id="PTHR46558:SF11">
    <property type="entry name" value="HTH-TYPE TRANSCRIPTIONAL REGULATOR XRE"/>
    <property type="match status" value="1"/>
</dbReference>
<dbReference type="SUPFAM" id="SSF47413">
    <property type="entry name" value="lambda repressor-like DNA-binding domains"/>
    <property type="match status" value="1"/>
</dbReference>
<dbReference type="OrthoDB" id="361676at2"/>
<sequence length="375" mass="43047">MKNSIGSNIKYYRKQLGLTQEELAGQLFVTSQAVSKWESDAGLPDTAQIVPLAKVLNISTDAIFGLEQGNYDDLAAAKVHEKFRELRSQIDKRKGALESCEYLLSECEANPLNFEIYTNFVQSVANLSRNIENFGEYKKGMNETFDKYFDEALKKSVQVIRYCKDSNCVEKTHFALSWLYIQRKEYEKAREHIAKLPSANSNMLRESILAKLEGFENGIEAQLKAQHNNSQSLCLPFNKEFVYSAETYFWNKTESTPAYCEWALNIIFAVCKDPTMKPYCQGFVKDLYAFKICAELKTGADDAARKDFAEVKKLILDYVDFCAAELEREDLLACYDEKGLLNMKLYTKEDADRRIKELEEKIKNWCGEDALKKVL</sequence>
<gene>
    <name evidence="4" type="ORF">SAMN04487977_10338</name>
</gene>